<feature type="compositionally biased region" description="Low complexity" evidence="1">
    <location>
        <begin position="73"/>
        <end position="86"/>
    </location>
</feature>
<protein>
    <recommendedName>
        <fullName evidence="5">Nicastrin</fullName>
    </recommendedName>
</protein>
<feature type="region of interest" description="Disordered" evidence="1">
    <location>
        <begin position="66"/>
        <end position="89"/>
    </location>
</feature>
<feature type="transmembrane region" description="Helical" evidence="2">
    <location>
        <begin position="876"/>
        <end position="895"/>
    </location>
</feature>
<gene>
    <name evidence="3" type="ORF">ACHAWU_002323</name>
</gene>
<sequence>MTMTSASMNSNPTLTEPFHNDQFESLPHVPCVSLFHRTGRVGCGTYGHQVMNGRLLHWTSVVVSTTDDDDESASSSSSNSGTTTTTIPPYVAVMDEESYTSDNIAKLIKYASQYTAGNEYGSTTLTTPVEDGTEVVPGSDRAMRGILVLKSSSSSSATTTDSAENNGVSSFTSPEPSSPQGQYTPSGQLTVGNAYPWIVNSNDNNGDEEKEGLINLDMYGMPTAYIYDIPTANYLRSVAMEQSESLVASQAAQASSEGAAAAAGAGAGEAYPSIIAEFNYYMGPGGIFDDNGNAVYNAKTCLGWKDTNGEWSPRCAPLGGNSIWAVAGSPIALEYDAGNNNNNNANNNNNKPTILISTSIDSTSMFHDLSPGASNAASNILTLLMASHLLGSTVSDATLDTLYGKIAFAFFQGESYGYLGSRRFVKDVVDGFTCDGGEKGVSSVFKTKSTTAIPTRACLHPMRSDITFQNLGTIRGMIAVDQVGALGGSKNMYVHGGETTDDGAGMAAFLSNVMVELPSSDNNDGGDGYTVQASSVGQQDDGTIPLPPTPLSSLVKISGSSIGGIVLSGYDDAFVAKSVYHSHLDSTTTSSSKLVSIDKEAIARAATLLARAAVAAAYQDEDNGVDYETAAAYAVKLLPNAVDSTSDTFTKLYNCLFEDGNCETFLSYGEVERENDALRTGVDLGMGVPIGTPPNYYVSIYESSNGQAFVRASGKYYGSLVPGEVGEDGEVVKSYGADETDAILVRPTLLEMSIFGLLNDFLGRGSFVTSSGDDESATTPSLTKCKVSSDCSSVSYCSTSNSAVVPPTCAGGSCVCGSRSHYHPALDEALSPATNARPGRFVIIDNDTGVSAMYAEPYWSHYVGVRIYNDAGTTPGVYAAVIGSLLALMCMAIVVNMKKTLVKAKVY</sequence>
<organism evidence="3 4">
    <name type="scientific">Discostella pseudostelligera</name>
    <dbReference type="NCBI Taxonomy" id="259834"/>
    <lineage>
        <taxon>Eukaryota</taxon>
        <taxon>Sar</taxon>
        <taxon>Stramenopiles</taxon>
        <taxon>Ochrophyta</taxon>
        <taxon>Bacillariophyta</taxon>
        <taxon>Coscinodiscophyceae</taxon>
        <taxon>Thalassiosirophycidae</taxon>
        <taxon>Stephanodiscales</taxon>
        <taxon>Stephanodiscaceae</taxon>
        <taxon>Discostella</taxon>
    </lineage>
</organism>
<feature type="region of interest" description="Disordered" evidence="1">
    <location>
        <begin position="151"/>
        <end position="186"/>
    </location>
</feature>
<dbReference type="SUPFAM" id="SSF53187">
    <property type="entry name" value="Zn-dependent exopeptidases"/>
    <property type="match status" value="1"/>
</dbReference>
<evidence type="ECO:0008006" key="5">
    <source>
        <dbReference type="Google" id="ProtNLM"/>
    </source>
</evidence>
<evidence type="ECO:0000256" key="1">
    <source>
        <dbReference type="SAM" id="MobiDB-lite"/>
    </source>
</evidence>
<dbReference type="PANTHER" id="PTHR21092">
    <property type="entry name" value="NICASTRIN"/>
    <property type="match status" value="1"/>
</dbReference>
<dbReference type="EMBL" id="JALLBG020000096">
    <property type="protein sequence ID" value="KAL3765405.1"/>
    <property type="molecule type" value="Genomic_DNA"/>
</dbReference>
<evidence type="ECO:0000256" key="2">
    <source>
        <dbReference type="SAM" id="Phobius"/>
    </source>
</evidence>
<evidence type="ECO:0000313" key="3">
    <source>
        <dbReference type="EMBL" id="KAL3765405.1"/>
    </source>
</evidence>
<dbReference type="Proteomes" id="UP001530293">
    <property type="component" value="Unassembled WGS sequence"/>
</dbReference>
<evidence type="ECO:0000313" key="4">
    <source>
        <dbReference type="Proteomes" id="UP001530293"/>
    </source>
</evidence>
<accession>A0ABD3MY62</accession>
<reference evidence="3 4" key="1">
    <citation type="submission" date="2024-10" db="EMBL/GenBank/DDBJ databases">
        <title>Updated reference genomes for cyclostephanoid diatoms.</title>
        <authorList>
            <person name="Roberts W.R."/>
            <person name="Alverson A.J."/>
        </authorList>
    </citation>
    <scope>NUCLEOTIDE SEQUENCE [LARGE SCALE GENOMIC DNA]</scope>
    <source>
        <strain evidence="3 4">AJA232-27</strain>
    </source>
</reference>
<dbReference type="AlphaFoldDB" id="A0ABD3MY62"/>
<keyword evidence="2" id="KW-1133">Transmembrane helix</keyword>
<dbReference type="Gene3D" id="3.40.630.10">
    <property type="entry name" value="Zn peptidases"/>
    <property type="match status" value="1"/>
</dbReference>
<dbReference type="InterPro" id="IPR008710">
    <property type="entry name" value="Nicastrin"/>
</dbReference>
<keyword evidence="4" id="KW-1185">Reference proteome</keyword>
<proteinExistence type="predicted"/>
<name>A0ABD3MY62_9STRA</name>
<comment type="caution">
    <text evidence="3">The sequence shown here is derived from an EMBL/GenBank/DDBJ whole genome shotgun (WGS) entry which is preliminary data.</text>
</comment>
<dbReference type="PANTHER" id="PTHR21092:SF0">
    <property type="entry name" value="NICASTRIN"/>
    <property type="match status" value="1"/>
</dbReference>
<feature type="compositionally biased region" description="Polar residues" evidence="1">
    <location>
        <begin position="164"/>
        <end position="186"/>
    </location>
</feature>
<dbReference type="Pfam" id="PF05450">
    <property type="entry name" value="Nicastrin"/>
    <property type="match status" value="1"/>
</dbReference>
<feature type="compositionally biased region" description="Low complexity" evidence="1">
    <location>
        <begin position="151"/>
        <end position="163"/>
    </location>
</feature>
<keyword evidence="2" id="KW-0472">Membrane</keyword>
<keyword evidence="2" id="KW-0812">Transmembrane</keyword>